<evidence type="ECO:0000313" key="2">
    <source>
        <dbReference type="EMBL" id="CAB5000617.1"/>
    </source>
</evidence>
<evidence type="ECO:0000313" key="1">
    <source>
        <dbReference type="EMBL" id="CAB4805820.1"/>
    </source>
</evidence>
<accession>A0A6J7P5M1</accession>
<proteinExistence type="predicted"/>
<name>A0A6J7P5M1_9ZZZZ</name>
<gene>
    <name evidence="1" type="ORF">UFOPK3001_01243</name>
    <name evidence="2" type="ORF">UFOPK3954_01718</name>
</gene>
<protein>
    <submittedName>
        <fullName evidence="2">Unannotated protein</fullName>
    </submittedName>
</protein>
<dbReference type="EMBL" id="CAFBON010000200">
    <property type="protein sequence ID" value="CAB5000617.1"/>
    <property type="molecule type" value="Genomic_DNA"/>
</dbReference>
<sequence>MMQVTRLVLSEAEQRLLASLRGSEWVHLSGDMFDNEFLAWDAVRLQCSTSAILIELPREVIDIGGDCDDYAVLHIRPASSLSAAAERAGSVYYQGRGETVRNIWVIRDTVTGTRTEHPDFTHTADVAVVFGLDTMSTSIQRAGRFSDAFLIRRSPTREELSLPDTEDEWESDLLDQYTVSREWIPIV</sequence>
<reference evidence="2" key="1">
    <citation type="submission" date="2020-05" db="EMBL/GenBank/DDBJ databases">
        <authorList>
            <person name="Chiriac C."/>
            <person name="Salcher M."/>
            <person name="Ghai R."/>
            <person name="Kavagutti S V."/>
        </authorList>
    </citation>
    <scope>NUCLEOTIDE SEQUENCE</scope>
</reference>
<organism evidence="2">
    <name type="scientific">freshwater metagenome</name>
    <dbReference type="NCBI Taxonomy" id="449393"/>
    <lineage>
        <taxon>unclassified sequences</taxon>
        <taxon>metagenomes</taxon>
        <taxon>ecological metagenomes</taxon>
    </lineage>
</organism>
<dbReference type="EMBL" id="CAFAAJ010000071">
    <property type="protein sequence ID" value="CAB4805820.1"/>
    <property type="molecule type" value="Genomic_DNA"/>
</dbReference>
<dbReference type="AlphaFoldDB" id="A0A6J7P5M1"/>